<evidence type="ECO:0000313" key="4">
    <source>
        <dbReference type="Proteomes" id="UP000001542"/>
    </source>
</evidence>
<reference evidence="3" key="1">
    <citation type="submission" date="2006-10" db="EMBL/GenBank/DDBJ databases">
        <authorList>
            <person name="Amadeo P."/>
            <person name="Zhao Q."/>
            <person name="Wortman J."/>
            <person name="Fraser-Liggett C."/>
            <person name="Carlton J."/>
        </authorList>
    </citation>
    <scope>NUCLEOTIDE SEQUENCE</scope>
    <source>
        <strain evidence="3">G3</strain>
    </source>
</reference>
<evidence type="ECO:0000256" key="2">
    <source>
        <dbReference type="ARBA" id="ARBA00022737"/>
    </source>
</evidence>
<dbReference type="Pfam" id="PF24681">
    <property type="entry name" value="Kelch_KLHDC2_KLHL20_DRC7"/>
    <property type="match status" value="1"/>
</dbReference>
<dbReference type="OMA" id="VPRINAF"/>
<dbReference type="Gene3D" id="2.120.10.80">
    <property type="entry name" value="Kelch-type beta propeller"/>
    <property type="match status" value="1"/>
</dbReference>
<name>A2EE84_TRIV3</name>
<dbReference type="Proteomes" id="UP000001542">
    <property type="component" value="Unassembled WGS sequence"/>
</dbReference>
<proteinExistence type="predicted"/>
<gene>
    <name evidence="3" type="ORF">TVAG_180560</name>
</gene>
<dbReference type="SUPFAM" id="SSF117281">
    <property type="entry name" value="Kelch motif"/>
    <property type="match status" value="1"/>
</dbReference>
<dbReference type="InterPro" id="IPR015915">
    <property type="entry name" value="Kelch-typ_b-propeller"/>
</dbReference>
<reference evidence="3" key="2">
    <citation type="journal article" date="2007" name="Science">
        <title>Draft genome sequence of the sexually transmitted pathogen Trichomonas vaginalis.</title>
        <authorList>
            <person name="Carlton J.M."/>
            <person name="Hirt R.P."/>
            <person name="Silva J.C."/>
            <person name="Delcher A.L."/>
            <person name="Schatz M."/>
            <person name="Zhao Q."/>
            <person name="Wortman J.R."/>
            <person name="Bidwell S.L."/>
            <person name="Alsmark U.C.M."/>
            <person name="Besteiro S."/>
            <person name="Sicheritz-Ponten T."/>
            <person name="Noel C.J."/>
            <person name="Dacks J.B."/>
            <person name="Foster P.G."/>
            <person name="Simillion C."/>
            <person name="Van de Peer Y."/>
            <person name="Miranda-Saavedra D."/>
            <person name="Barton G.J."/>
            <person name="Westrop G.D."/>
            <person name="Mueller S."/>
            <person name="Dessi D."/>
            <person name="Fiori P.L."/>
            <person name="Ren Q."/>
            <person name="Paulsen I."/>
            <person name="Zhang H."/>
            <person name="Bastida-Corcuera F.D."/>
            <person name="Simoes-Barbosa A."/>
            <person name="Brown M.T."/>
            <person name="Hayes R.D."/>
            <person name="Mukherjee M."/>
            <person name="Okumura C.Y."/>
            <person name="Schneider R."/>
            <person name="Smith A.J."/>
            <person name="Vanacova S."/>
            <person name="Villalvazo M."/>
            <person name="Haas B.J."/>
            <person name="Pertea M."/>
            <person name="Feldblyum T.V."/>
            <person name="Utterback T.R."/>
            <person name="Shu C.L."/>
            <person name="Osoegawa K."/>
            <person name="de Jong P.J."/>
            <person name="Hrdy I."/>
            <person name="Horvathova L."/>
            <person name="Zubacova Z."/>
            <person name="Dolezal P."/>
            <person name="Malik S.B."/>
            <person name="Logsdon J.M. Jr."/>
            <person name="Henze K."/>
            <person name="Gupta A."/>
            <person name="Wang C.C."/>
            <person name="Dunne R.L."/>
            <person name="Upcroft J.A."/>
            <person name="Upcroft P."/>
            <person name="White O."/>
            <person name="Salzberg S.L."/>
            <person name="Tang P."/>
            <person name="Chiu C.-H."/>
            <person name="Lee Y.-S."/>
            <person name="Embley T.M."/>
            <person name="Coombs G.H."/>
            <person name="Mottram J.C."/>
            <person name="Tachezy J."/>
            <person name="Fraser-Liggett C.M."/>
            <person name="Johnson P.J."/>
        </authorList>
    </citation>
    <scope>NUCLEOTIDE SEQUENCE [LARGE SCALE GENOMIC DNA]</scope>
    <source>
        <strain evidence="3">G3</strain>
    </source>
</reference>
<organism evidence="3 4">
    <name type="scientific">Trichomonas vaginalis (strain ATCC PRA-98 / G3)</name>
    <dbReference type="NCBI Taxonomy" id="412133"/>
    <lineage>
        <taxon>Eukaryota</taxon>
        <taxon>Metamonada</taxon>
        <taxon>Parabasalia</taxon>
        <taxon>Trichomonadida</taxon>
        <taxon>Trichomonadidae</taxon>
        <taxon>Trichomonas</taxon>
    </lineage>
</organism>
<dbReference type="OrthoDB" id="10251809at2759"/>
<dbReference type="SMR" id="A2EE84"/>
<dbReference type="RefSeq" id="XP_001321304.1">
    <property type="nucleotide sequence ID" value="XM_001321269.1"/>
</dbReference>
<dbReference type="InParanoid" id="A2EE84"/>
<protein>
    <submittedName>
        <fullName evidence="3">Kelch motif family protein</fullName>
    </submittedName>
</protein>
<keyword evidence="1" id="KW-0880">Kelch repeat</keyword>
<evidence type="ECO:0000313" key="3">
    <source>
        <dbReference type="EMBL" id="EAY09081.1"/>
    </source>
</evidence>
<accession>A2EE84</accession>
<sequence>MGPAPTIPVHPYLNDIYVMIQDGDNPQEGAPMPSTKSTMQYNPKILKGPFAGIWSVFTPNCVCPIPRAGHFTVHDPINNLMYIGYGLDEMDNCLNDLWVFDLKTYKWRQIPLTGQVLSPRVGARALLSGNYLIIFGGYCNKVYYADLHSINVQTGEVAMIETQGEQPPARSTPITTMYNGRYFIWGGYNGQMLSTLHALDVSTRVWQHYPQDIVGRTAIPGCQIGDKFYAYGSSKTGGVIRIDLTNCRVELIPTTGAEPPSTVMGAGMASVENLLFFFGGKSSSKWTLVYAFDVTKDWWFVFHVMPDGESVSVSDGSVSDLGLFMVPRINAFSLVYNEPKRELVATLGDPMNNPPHVFIVSIGDALAVIHQRDDMLDMLKLQR</sequence>
<dbReference type="VEuPathDB" id="TrichDB:TVAGG3_0614060"/>
<keyword evidence="2" id="KW-0677">Repeat</keyword>
<dbReference type="PANTHER" id="PTHR46093">
    <property type="entry name" value="ACYL-COA-BINDING DOMAIN-CONTAINING PROTEIN 5"/>
    <property type="match status" value="1"/>
</dbReference>
<dbReference type="VEuPathDB" id="TrichDB:TVAG_180560"/>
<dbReference type="PANTHER" id="PTHR46093:SF18">
    <property type="entry name" value="FIBRONECTIN TYPE-III DOMAIN-CONTAINING PROTEIN"/>
    <property type="match status" value="1"/>
</dbReference>
<keyword evidence="4" id="KW-1185">Reference proteome</keyword>
<dbReference type="eggNOG" id="KOG0379">
    <property type="taxonomic scope" value="Eukaryota"/>
</dbReference>
<evidence type="ECO:0000256" key="1">
    <source>
        <dbReference type="ARBA" id="ARBA00022441"/>
    </source>
</evidence>
<dbReference type="KEGG" id="tva:4766996"/>
<dbReference type="AlphaFoldDB" id="A2EE84"/>
<dbReference type="STRING" id="5722.A2EE84"/>
<dbReference type="EMBL" id="DS113365">
    <property type="protein sequence ID" value="EAY09081.1"/>
    <property type="molecule type" value="Genomic_DNA"/>
</dbReference>